<evidence type="ECO:0000313" key="4">
    <source>
        <dbReference type="EMBL" id="MBC8557394.1"/>
    </source>
</evidence>
<feature type="transmembrane region" description="Helical" evidence="3">
    <location>
        <begin position="12"/>
        <end position="36"/>
    </location>
</feature>
<feature type="transmembrane region" description="Helical" evidence="3">
    <location>
        <begin position="85"/>
        <end position="107"/>
    </location>
</feature>
<evidence type="ECO:0000313" key="5">
    <source>
        <dbReference type="Proteomes" id="UP000637513"/>
    </source>
</evidence>
<dbReference type="EMBL" id="JACRSW010000027">
    <property type="protein sequence ID" value="MBC8557394.1"/>
    <property type="molecule type" value="Genomic_DNA"/>
</dbReference>
<dbReference type="Proteomes" id="UP000637513">
    <property type="component" value="Unassembled WGS sequence"/>
</dbReference>
<gene>
    <name evidence="4" type="ORF">H8700_06710</name>
</gene>
<sequence length="183" mass="19221">MTNDKQTTTEGAAISVQRLVIMAVFVAMTFVVTTYINVRIPFLAANGGLVHLGNVPVFVAAAVFGKKEGAVTGAFGLGLFDLLNGWVAWAPFTFVICGLIGFTYGLITKGKYETRGISFQIAAVVAAVVIKVVGYYIAEVIIYGKLLAPAASIPGNIVQIVVAGIIAIPITVAIQKAMRATKN</sequence>
<keyword evidence="5" id="KW-1185">Reference proteome</keyword>
<keyword evidence="3" id="KW-0472">Membrane</keyword>
<evidence type="ECO:0000256" key="3">
    <source>
        <dbReference type="SAM" id="Phobius"/>
    </source>
</evidence>
<keyword evidence="1 3" id="KW-0812">Transmembrane</keyword>
<organism evidence="4 5">
    <name type="scientific">Jutongia hominis</name>
    <dbReference type="NCBI Taxonomy" id="2763664"/>
    <lineage>
        <taxon>Bacteria</taxon>
        <taxon>Bacillati</taxon>
        <taxon>Bacillota</taxon>
        <taxon>Clostridia</taxon>
        <taxon>Lachnospirales</taxon>
        <taxon>Lachnospiraceae</taxon>
        <taxon>Jutongia</taxon>
    </lineage>
</organism>
<reference evidence="4 5" key="1">
    <citation type="submission" date="2020-08" db="EMBL/GenBank/DDBJ databases">
        <title>Genome public.</title>
        <authorList>
            <person name="Liu C."/>
            <person name="Sun Q."/>
        </authorList>
    </citation>
    <scope>NUCLEOTIDE SEQUENCE [LARGE SCALE GENOMIC DNA]</scope>
    <source>
        <strain evidence="4 5">BX3</strain>
    </source>
</reference>
<dbReference type="PANTHER" id="PTHR37815:SF3">
    <property type="entry name" value="UPF0397 PROTEIN SPR0429"/>
    <property type="match status" value="1"/>
</dbReference>
<evidence type="ECO:0000256" key="2">
    <source>
        <dbReference type="ARBA" id="ARBA00022989"/>
    </source>
</evidence>
<dbReference type="Pfam" id="PF07155">
    <property type="entry name" value="ECF-ribofla_trS"/>
    <property type="match status" value="1"/>
</dbReference>
<name>A0ABR7MUQ4_9FIRM</name>
<feature type="transmembrane region" description="Helical" evidence="3">
    <location>
        <begin position="43"/>
        <end position="65"/>
    </location>
</feature>
<dbReference type="Gene3D" id="1.10.1760.20">
    <property type="match status" value="1"/>
</dbReference>
<feature type="transmembrane region" description="Helical" evidence="3">
    <location>
        <begin position="119"/>
        <end position="137"/>
    </location>
</feature>
<feature type="transmembrane region" description="Helical" evidence="3">
    <location>
        <begin position="157"/>
        <end position="174"/>
    </location>
</feature>
<accession>A0ABR7MUQ4</accession>
<dbReference type="PANTHER" id="PTHR37815">
    <property type="entry name" value="UPF0397 PROTEIN BC_2624-RELATED"/>
    <property type="match status" value="1"/>
</dbReference>
<comment type="caution">
    <text evidence="4">The sequence shown here is derived from an EMBL/GenBank/DDBJ whole genome shotgun (WGS) entry which is preliminary data.</text>
</comment>
<dbReference type="InterPro" id="IPR009825">
    <property type="entry name" value="ECF_substrate-spec-like"/>
</dbReference>
<proteinExistence type="predicted"/>
<protein>
    <submittedName>
        <fullName evidence="4">ECF transporter S component</fullName>
    </submittedName>
</protein>
<keyword evidence="2 3" id="KW-1133">Transmembrane helix</keyword>
<evidence type="ECO:0000256" key="1">
    <source>
        <dbReference type="ARBA" id="ARBA00022692"/>
    </source>
</evidence>